<evidence type="ECO:0008006" key="6">
    <source>
        <dbReference type="Google" id="ProtNLM"/>
    </source>
</evidence>
<dbReference type="AlphaFoldDB" id="A0A1B4FPZ4"/>
<organism evidence="4 5">
    <name type="scientific">Burkholderia mayonis</name>
    <dbReference type="NCBI Taxonomy" id="1385591"/>
    <lineage>
        <taxon>Bacteria</taxon>
        <taxon>Pseudomonadati</taxon>
        <taxon>Pseudomonadota</taxon>
        <taxon>Betaproteobacteria</taxon>
        <taxon>Burkholderiales</taxon>
        <taxon>Burkholderiaceae</taxon>
        <taxon>Burkholderia</taxon>
        <taxon>pseudomallei group</taxon>
    </lineage>
</organism>
<protein>
    <recommendedName>
        <fullName evidence="6">Lipoprotein</fullName>
    </recommendedName>
</protein>
<evidence type="ECO:0000259" key="2">
    <source>
        <dbReference type="Pfam" id="PF18426"/>
    </source>
</evidence>
<reference evidence="4 5" key="1">
    <citation type="submission" date="2015-12" db="EMBL/GenBank/DDBJ databases">
        <title>Diversity of Burkholderia near neighbor genomes.</title>
        <authorList>
            <person name="Sahl J."/>
            <person name="Wagner D."/>
            <person name="Keim P."/>
        </authorList>
    </citation>
    <scope>NUCLEOTIDE SEQUENCE [LARGE SCALE GENOMIC DNA]</scope>
    <source>
        <strain evidence="4 5">BDU6</strain>
    </source>
</reference>
<dbReference type="EMBL" id="CP013387">
    <property type="protein sequence ID" value="AOJ05747.1"/>
    <property type="molecule type" value="Genomic_DNA"/>
</dbReference>
<evidence type="ECO:0000313" key="4">
    <source>
        <dbReference type="EMBL" id="AOJ05747.1"/>
    </source>
</evidence>
<feature type="chain" id="PRO_5015343268" description="Lipoprotein" evidence="1">
    <location>
        <begin position="23"/>
        <end position="346"/>
    </location>
</feature>
<evidence type="ECO:0000256" key="1">
    <source>
        <dbReference type="SAM" id="SignalP"/>
    </source>
</evidence>
<sequence length="346" mass="38218">MTRIARILIVVAGVCASSITYSGEPTMTNPLLSKPRPWCVGRFVFDRPATSEISNQRYEFRGEKLETKYNVSFDSYQAKIKAREKELHTKKRFDPGNSSKETNHVWLEQAFSPTKNSRVFVFLDAYTEGVRLPFDTESFVFDGGTLFHATGRIGSAAIGKAEDIYNDTIRRIKARDNWTVPTDSGFCFDGGIVTGSSTYTEEVSQSFALMPGRPALLVIQMRESISQDQGKPLTKTLPELRAQMDRVAGGGSYRILRQGKRTVGGVDGEEVLFELKDGPITSYRFYLLAPGDPSTLARPHTAIQLLLGAPSPDLPPDQATSPVDEAGALQTWDTLLNSLRLRPGAV</sequence>
<dbReference type="Proteomes" id="UP000062519">
    <property type="component" value="Chromosome 2"/>
</dbReference>
<dbReference type="InterPro" id="IPR040761">
    <property type="entry name" value="Tli4_N"/>
</dbReference>
<name>A0A1B4FPZ4_9BURK</name>
<evidence type="ECO:0000313" key="5">
    <source>
        <dbReference type="Proteomes" id="UP000062519"/>
    </source>
</evidence>
<accession>A0A1B4FPZ4</accession>
<keyword evidence="5" id="KW-1185">Reference proteome</keyword>
<feature type="signal peptide" evidence="1">
    <location>
        <begin position="1"/>
        <end position="22"/>
    </location>
</feature>
<feature type="domain" description="Tle cognate immunity protein 4 C-terminal" evidence="2">
    <location>
        <begin position="180"/>
        <end position="344"/>
    </location>
</feature>
<feature type="domain" description="Tle cognate immunity protein 4 N-terminal" evidence="3">
    <location>
        <begin position="36"/>
        <end position="154"/>
    </location>
</feature>
<dbReference type="KEGG" id="buu:WS70_22135"/>
<dbReference type="Pfam" id="PF18426">
    <property type="entry name" value="Tli4_C"/>
    <property type="match status" value="1"/>
</dbReference>
<evidence type="ECO:0000259" key="3">
    <source>
        <dbReference type="Pfam" id="PF18443"/>
    </source>
</evidence>
<proteinExistence type="predicted"/>
<keyword evidence="1" id="KW-0732">Signal</keyword>
<dbReference type="InterPro" id="IPR041290">
    <property type="entry name" value="Tli4_C"/>
</dbReference>
<gene>
    <name evidence="4" type="ORF">WS70_22135</name>
</gene>
<dbReference type="Pfam" id="PF18443">
    <property type="entry name" value="Tli4_N"/>
    <property type="match status" value="1"/>
</dbReference>